<dbReference type="PROSITE" id="PS51782">
    <property type="entry name" value="LYSM"/>
    <property type="match status" value="2"/>
</dbReference>
<evidence type="ECO:0000256" key="3">
    <source>
        <dbReference type="ARBA" id="ARBA00044955"/>
    </source>
</evidence>
<feature type="domain" description="LysM" evidence="5">
    <location>
        <begin position="82"/>
        <end position="129"/>
    </location>
</feature>
<evidence type="ECO:0000256" key="2">
    <source>
        <dbReference type="ARBA" id="ARBA00023026"/>
    </source>
</evidence>
<dbReference type="InterPro" id="IPR052210">
    <property type="entry name" value="LysM1-like"/>
</dbReference>
<dbReference type="Gene3D" id="3.10.350.10">
    <property type="entry name" value="LysM domain"/>
    <property type="match status" value="2"/>
</dbReference>
<dbReference type="AlphaFoldDB" id="A0AAD8Q120"/>
<feature type="non-terminal residue" evidence="6">
    <location>
        <position position="1"/>
    </location>
</feature>
<feature type="compositionally biased region" description="Low complexity" evidence="4">
    <location>
        <begin position="56"/>
        <end position="65"/>
    </location>
</feature>
<dbReference type="InterPro" id="IPR036779">
    <property type="entry name" value="LysM_dom_sf"/>
</dbReference>
<comment type="similarity">
    <text evidence="3">Belongs to the secreted LysM effector family.</text>
</comment>
<keyword evidence="1" id="KW-0147">Chitin-binding</keyword>
<dbReference type="PANTHER" id="PTHR34997:SF1">
    <property type="entry name" value="PEPTIDOGLYCAN-BINDING LYSIN DOMAIN"/>
    <property type="match status" value="1"/>
</dbReference>
<protein>
    <recommendedName>
        <fullName evidence="5">LysM domain-containing protein</fullName>
    </recommendedName>
</protein>
<dbReference type="CDD" id="cd00118">
    <property type="entry name" value="LysM"/>
    <property type="match status" value="2"/>
</dbReference>
<dbReference type="GO" id="GO:0008061">
    <property type="term" value="F:chitin binding"/>
    <property type="evidence" value="ECO:0007669"/>
    <property type="project" value="UniProtKB-KW"/>
</dbReference>
<dbReference type="SMART" id="SM00257">
    <property type="entry name" value="LysM"/>
    <property type="match status" value="2"/>
</dbReference>
<evidence type="ECO:0000256" key="1">
    <source>
        <dbReference type="ARBA" id="ARBA00022669"/>
    </source>
</evidence>
<dbReference type="InterPro" id="IPR018392">
    <property type="entry name" value="LysM"/>
</dbReference>
<gene>
    <name evidence="6" type="ORF">LY79DRAFT_513645</name>
</gene>
<evidence type="ECO:0000259" key="5">
    <source>
        <dbReference type="PROSITE" id="PS51782"/>
    </source>
</evidence>
<evidence type="ECO:0000313" key="7">
    <source>
        <dbReference type="Proteomes" id="UP001230504"/>
    </source>
</evidence>
<keyword evidence="7" id="KW-1185">Reference proteome</keyword>
<feature type="domain" description="LysM" evidence="5">
    <location>
        <begin position="7"/>
        <end position="53"/>
    </location>
</feature>
<dbReference type="SUPFAM" id="SSF54106">
    <property type="entry name" value="LysM domain"/>
    <property type="match status" value="2"/>
</dbReference>
<proteinExistence type="inferred from homology"/>
<organism evidence="6 7">
    <name type="scientific">Colletotrichum navitas</name>
    <dbReference type="NCBI Taxonomy" id="681940"/>
    <lineage>
        <taxon>Eukaryota</taxon>
        <taxon>Fungi</taxon>
        <taxon>Dikarya</taxon>
        <taxon>Ascomycota</taxon>
        <taxon>Pezizomycotina</taxon>
        <taxon>Sordariomycetes</taxon>
        <taxon>Hypocreomycetidae</taxon>
        <taxon>Glomerellales</taxon>
        <taxon>Glomerellaceae</taxon>
        <taxon>Colletotrichum</taxon>
        <taxon>Colletotrichum graminicola species complex</taxon>
    </lineage>
</organism>
<dbReference type="EMBL" id="JAHLJV010000023">
    <property type="protein sequence ID" value="KAK1593806.1"/>
    <property type="molecule type" value="Genomic_DNA"/>
</dbReference>
<dbReference type="Pfam" id="PF01476">
    <property type="entry name" value="LysM"/>
    <property type="match status" value="1"/>
</dbReference>
<dbReference type="PANTHER" id="PTHR34997">
    <property type="entry name" value="AM15"/>
    <property type="match status" value="1"/>
</dbReference>
<dbReference type="RefSeq" id="XP_060415072.1">
    <property type="nucleotide sequence ID" value="XM_060554517.1"/>
</dbReference>
<dbReference type="GeneID" id="85438757"/>
<evidence type="ECO:0000256" key="4">
    <source>
        <dbReference type="SAM" id="MobiDB-lite"/>
    </source>
</evidence>
<name>A0AAD8Q120_9PEZI</name>
<dbReference type="Proteomes" id="UP001230504">
    <property type="component" value="Unassembled WGS sequence"/>
</dbReference>
<evidence type="ECO:0000313" key="6">
    <source>
        <dbReference type="EMBL" id="KAK1593806.1"/>
    </source>
</evidence>
<sequence>IIERCLKYYIAASGDGCWAIADANGIDLADVYEWNPTLNGNCSGLWPAYAYCVKEPASSGSGSEPIEPPGPTQEGITASCKKYPLVKSGEGCWGIQQEYGIPDYATFVKWNPALGSDCQNLWPSYAVCVGV</sequence>
<feature type="region of interest" description="Disordered" evidence="4">
    <location>
        <begin position="56"/>
        <end position="75"/>
    </location>
</feature>
<accession>A0AAD8Q120</accession>
<keyword evidence="2" id="KW-0843">Virulence</keyword>
<comment type="caution">
    <text evidence="6">The sequence shown here is derived from an EMBL/GenBank/DDBJ whole genome shotgun (WGS) entry which is preliminary data.</text>
</comment>
<reference evidence="6" key="1">
    <citation type="submission" date="2021-06" db="EMBL/GenBank/DDBJ databases">
        <title>Comparative genomics, transcriptomics and evolutionary studies reveal genomic signatures of adaptation to plant cell wall in hemibiotrophic fungi.</title>
        <authorList>
            <consortium name="DOE Joint Genome Institute"/>
            <person name="Baroncelli R."/>
            <person name="Diaz J.F."/>
            <person name="Benocci T."/>
            <person name="Peng M."/>
            <person name="Battaglia E."/>
            <person name="Haridas S."/>
            <person name="Andreopoulos W."/>
            <person name="Labutti K."/>
            <person name="Pangilinan J."/>
            <person name="Floch G.L."/>
            <person name="Makela M.R."/>
            <person name="Henrissat B."/>
            <person name="Grigoriev I.V."/>
            <person name="Crouch J.A."/>
            <person name="De Vries R.P."/>
            <person name="Sukno S.A."/>
            <person name="Thon M.R."/>
        </authorList>
    </citation>
    <scope>NUCLEOTIDE SEQUENCE</scope>
    <source>
        <strain evidence="6">CBS 125086</strain>
    </source>
</reference>